<proteinExistence type="inferred from homology"/>
<gene>
    <name evidence="6" type="ORF">GCM10011495_38130</name>
</gene>
<dbReference type="Gene3D" id="2.115.10.20">
    <property type="entry name" value="Glycosyl hydrolase domain, family 43"/>
    <property type="match status" value="1"/>
</dbReference>
<dbReference type="Proteomes" id="UP000637774">
    <property type="component" value="Unassembled WGS sequence"/>
</dbReference>
<dbReference type="EMBL" id="BMGY01000062">
    <property type="protein sequence ID" value="GGH91000.1"/>
    <property type="molecule type" value="Genomic_DNA"/>
</dbReference>
<dbReference type="PANTHER" id="PTHR42812:SF12">
    <property type="entry name" value="BETA-XYLOSIDASE-RELATED"/>
    <property type="match status" value="1"/>
</dbReference>
<dbReference type="Gene3D" id="2.60.120.200">
    <property type="match status" value="1"/>
</dbReference>
<comment type="caution">
    <text evidence="6">The sequence shown here is derived from an EMBL/GenBank/DDBJ whole genome shotgun (WGS) entry which is preliminary data.</text>
</comment>
<comment type="similarity">
    <text evidence="1">Belongs to the glycosyl hydrolase 43 family.</text>
</comment>
<feature type="compositionally biased region" description="Polar residues" evidence="4">
    <location>
        <begin position="1"/>
        <end position="11"/>
    </location>
</feature>
<organism evidence="6 7">
    <name type="scientific">Hymenobacter frigidus</name>
    <dbReference type="NCBI Taxonomy" id="1524095"/>
    <lineage>
        <taxon>Bacteria</taxon>
        <taxon>Pseudomonadati</taxon>
        <taxon>Bacteroidota</taxon>
        <taxon>Cytophagia</taxon>
        <taxon>Cytophagales</taxon>
        <taxon>Hymenobacteraceae</taxon>
        <taxon>Hymenobacter</taxon>
    </lineage>
</organism>
<evidence type="ECO:0000256" key="3">
    <source>
        <dbReference type="ARBA" id="ARBA00023295"/>
    </source>
</evidence>
<keyword evidence="7" id="KW-1185">Reference proteome</keyword>
<dbReference type="InterPro" id="IPR006710">
    <property type="entry name" value="Glyco_hydro_43"/>
</dbReference>
<keyword evidence="2" id="KW-0378">Hydrolase</keyword>
<evidence type="ECO:0000256" key="4">
    <source>
        <dbReference type="SAM" id="MobiDB-lite"/>
    </source>
</evidence>
<accession>A0ABQ2AFP4</accession>
<dbReference type="InterPro" id="IPR051795">
    <property type="entry name" value="Glycosyl_Hydrlase_43"/>
</dbReference>
<evidence type="ECO:0000313" key="6">
    <source>
        <dbReference type="EMBL" id="GGH91000.1"/>
    </source>
</evidence>
<protein>
    <recommendedName>
        <fullName evidence="5">Beta-xylosidase C-terminal Concanavalin A-like domain-containing protein</fullName>
    </recommendedName>
</protein>
<evidence type="ECO:0000259" key="5">
    <source>
        <dbReference type="Pfam" id="PF17851"/>
    </source>
</evidence>
<dbReference type="InterPro" id="IPR013320">
    <property type="entry name" value="ConA-like_dom_sf"/>
</dbReference>
<evidence type="ECO:0000313" key="7">
    <source>
        <dbReference type="Proteomes" id="UP000637774"/>
    </source>
</evidence>
<feature type="region of interest" description="Disordered" evidence="4">
    <location>
        <begin position="1"/>
        <end position="20"/>
    </location>
</feature>
<dbReference type="SUPFAM" id="SSF49899">
    <property type="entry name" value="Concanavalin A-like lectins/glucanases"/>
    <property type="match status" value="1"/>
</dbReference>
<dbReference type="CDD" id="cd09001">
    <property type="entry name" value="GH43_FsAxh1-like"/>
    <property type="match status" value="1"/>
</dbReference>
<reference evidence="7" key="1">
    <citation type="journal article" date="2019" name="Int. J. Syst. Evol. Microbiol.">
        <title>The Global Catalogue of Microorganisms (GCM) 10K type strain sequencing project: providing services to taxonomists for standard genome sequencing and annotation.</title>
        <authorList>
            <consortium name="The Broad Institute Genomics Platform"/>
            <consortium name="The Broad Institute Genome Sequencing Center for Infectious Disease"/>
            <person name="Wu L."/>
            <person name="Ma J."/>
        </authorList>
    </citation>
    <scope>NUCLEOTIDE SEQUENCE [LARGE SCALE GENOMIC DNA]</scope>
    <source>
        <strain evidence="7">CGMCC 1.14966</strain>
    </source>
</reference>
<dbReference type="PANTHER" id="PTHR42812">
    <property type="entry name" value="BETA-XYLOSIDASE"/>
    <property type="match status" value="1"/>
</dbReference>
<dbReference type="InterPro" id="IPR041542">
    <property type="entry name" value="GH43_C2"/>
</dbReference>
<dbReference type="Pfam" id="PF04616">
    <property type="entry name" value="Glyco_hydro_43"/>
    <property type="match status" value="1"/>
</dbReference>
<dbReference type="Pfam" id="PF17851">
    <property type="entry name" value="GH43_C2"/>
    <property type="match status" value="1"/>
</dbReference>
<feature type="domain" description="Beta-xylosidase C-terminal Concanavalin A-like" evidence="5">
    <location>
        <begin position="354"/>
        <end position="539"/>
    </location>
</feature>
<dbReference type="InterPro" id="IPR023296">
    <property type="entry name" value="Glyco_hydro_beta-prop_sf"/>
</dbReference>
<evidence type="ECO:0000256" key="1">
    <source>
        <dbReference type="ARBA" id="ARBA00009865"/>
    </source>
</evidence>
<sequence length="697" mass="76786">MFLLSPATQAQRRAKPSATERTWLADNGNGTFTNPLFYEEFSDPDLIRVGNDFYLTGTTMHAVPGLPVLHSKDLVNWELLGYAADKLDFGSEYRLEGGKSVYGQGIWAPSFRYARGKFHIFTNVNGLKTQLYTATNPAGPWTHTELKKSFHDLSVLFDDDGRAYVIWGYDEVRIAELTDDLTDTKPGSEHVLIPRGSGAGEGSHFYKIDGQYVITNTNYDPVGYMVCARSRQVGGPYEIAVISAEEALGVGVGYRLGRGTKEQPFPLTPPQSDFGGANPLHQGGLVQTPTGEWWGFSMMDHNSVGRLLCLSPVTWTSGWPYFGLPGNLKRSPRTWVKPNVGGAAVTPMAPFRRNDEFNGPALNPLWQWNHVPDDGVWSLRERKGFLRLHARPAPDFWQARNSLTQRAIGPESTPLTELDLRGLKPGDLAGLALLNYPYAWLGVARTAQGLEVQQYDQRTGLTVHQPLKATKVWLRAHCNFDTEQAQFELSTDGVSFQPVGEAVAMVFQLRTFQGVRYTLFSYNTAGTTGGYADFDRFEVAQPRPRGLTRPIPMGQTIRLTSLADSTVLVNWRGYVRPVPRSSPLAQGPAAHFRVVDRGQGRVALESAGGEESAGGLVTVENLGGMGEVRIRLGGPAEATTFQWQDMLRGDLMLMSLANHRYLLAQPRAKSLCAADAPGATADRLNGTCFGWEVVIDK</sequence>
<keyword evidence="3" id="KW-0326">Glycosidase</keyword>
<dbReference type="SUPFAM" id="SSF75005">
    <property type="entry name" value="Arabinanase/levansucrase/invertase"/>
    <property type="match status" value="1"/>
</dbReference>
<name>A0ABQ2AFP4_9BACT</name>
<evidence type="ECO:0000256" key="2">
    <source>
        <dbReference type="ARBA" id="ARBA00022801"/>
    </source>
</evidence>